<feature type="binding site" evidence="4">
    <location>
        <position position="234"/>
    </location>
    <ligand>
        <name>Fe cation</name>
        <dbReference type="ChEBI" id="CHEBI:24875"/>
        <note>catalytic</note>
    </ligand>
</feature>
<comment type="cofactor">
    <cofactor evidence="4">
        <name>Fe(2+)</name>
        <dbReference type="ChEBI" id="CHEBI:29033"/>
    </cofactor>
    <text evidence="4">Binds 1 Fe(2+) ion per subunit.</text>
</comment>
<evidence type="ECO:0000256" key="3">
    <source>
        <dbReference type="ARBA" id="ARBA00023004"/>
    </source>
</evidence>
<sequence length="489" mass="54522">MALINEKLRKKTWTNAIAKPAQEFPLTPLPVISGTIPPGLRGTLYRNGPARLERGGIHVGHWFDGDGAILGVHFNSSSLTPPYQGGDRGGVTAVYRYVQTDGYKEETVAGKLLYGNYGMTAPGAFWNRWLKPIKNVANTSVLALPDKLLALWEGGHPYALDLETLETKGSDNLGGLEKGLPYSAHPSVDLHTKEIFNFGVSIGNNGTLNLFKSDWTGKIIQKAQFPLEGLPVIHDFVLAGPYLVFFVPAVRLNILPVVLGINTYSECLQWQPQVGTQILIFDRQTLSLVSRGETEPWFQWHFANGYLDASGEVVVDIARYQDFQTNLFLQEVAFGETHTPAKSTLTRVRINPQNSAVTNIQKILDRHCEFPSVPPKKVGQASRYTYFSISRQETDISQEILNAIACYDHKTETLTEADLGENRYPSEPIYATDADNPEQAWILTVVYDGNCDRSQVWVFDAHRLNEEPVCKLELPSVIPHSFHGTWKRA</sequence>
<gene>
    <name evidence="5" type="ORF">NIES592_22070</name>
</gene>
<dbReference type="EMBL" id="MRCA01000019">
    <property type="protein sequence ID" value="OKH11393.1"/>
    <property type="molecule type" value="Genomic_DNA"/>
</dbReference>
<comment type="caution">
    <text evidence="5">The sequence shown here is derived from an EMBL/GenBank/DDBJ whole genome shotgun (WGS) entry which is preliminary data.</text>
</comment>
<comment type="similarity">
    <text evidence="1">Belongs to the carotenoid oxygenase family.</text>
</comment>
<keyword evidence="6" id="KW-1185">Reference proteome</keyword>
<dbReference type="RefSeq" id="WP_073556903.1">
    <property type="nucleotide sequence ID" value="NZ_MRCA01000019.1"/>
</dbReference>
<organism evidence="5 6">
    <name type="scientific">Fischerella major NIES-592</name>
    <dbReference type="NCBI Taxonomy" id="210994"/>
    <lineage>
        <taxon>Bacteria</taxon>
        <taxon>Bacillati</taxon>
        <taxon>Cyanobacteriota</taxon>
        <taxon>Cyanophyceae</taxon>
        <taxon>Nostocales</taxon>
        <taxon>Hapalosiphonaceae</taxon>
        <taxon>Fischerella</taxon>
    </lineage>
</organism>
<feature type="binding site" evidence="4">
    <location>
        <position position="301"/>
    </location>
    <ligand>
        <name>Fe cation</name>
        <dbReference type="ChEBI" id="CHEBI:24875"/>
        <note>catalytic</note>
    </ligand>
</feature>
<evidence type="ECO:0000256" key="4">
    <source>
        <dbReference type="PIRSR" id="PIRSR604294-1"/>
    </source>
</evidence>
<dbReference type="AlphaFoldDB" id="A0A1U7GTU5"/>
<dbReference type="GO" id="GO:0016121">
    <property type="term" value="P:carotene catabolic process"/>
    <property type="evidence" value="ECO:0007669"/>
    <property type="project" value="TreeGrafter"/>
</dbReference>
<accession>A0A1U7GTU5</accession>
<dbReference type="InterPro" id="IPR004294">
    <property type="entry name" value="Carotenoid_Oase"/>
</dbReference>
<evidence type="ECO:0000313" key="6">
    <source>
        <dbReference type="Proteomes" id="UP000186391"/>
    </source>
</evidence>
<reference evidence="5 6" key="1">
    <citation type="submission" date="2016-11" db="EMBL/GenBank/DDBJ databases">
        <title>Draft Genome Sequences of Nine Cyanobacterial Strains from Diverse Habitats.</title>
        <authorList>
            <person name="Zhu T."/>
            <person name="Hou S."/>
            <person name="Lu X."/>
            <person name="Hess W.R."/>
        </authorList>
    </citation>
    <scope>NUCLEOTIDE SEQUENCE [LARGE SCALE GENOMIC DNA]</scope>
    <source>
        <strain evidence="5 6">NIES-592</strain>
    </source>
</reference>
<feature type="binding site" evidence="4">
    <location>
        <position position="483"/>
    </location>
    <ligand>
        <name>Fe cation</name>
        <dbReference type="ChEBI" id="CHEBI:24875"/>
        <note>catalytic</note>
    </ligand>
</feature>
<evidence type="ECO:0000256" key="1">
    <source>
        <dbReference type="ARBA" id="ARBA00006787"/>
    </source>
</evidence>
<dbReference type="Proteomes" id="UP000186391">
    <property type="component" value="Unassembled WGS sequence"/>
</dbReference>
<dbReference type="OrthoDB" id="6636843at2"/>
<dbReference type="PANTHER" id="PTHR10543:SF139">
    <property type="entry name" value="DIOXYGENASE"/>
    <property type="match status" value="1"/>
</dbReference>
<proteinExistence type="inferred from homology"/>
<keyword evidence="3 4" id="KW-0408">Iron</keyword>
<dbReference type="Pfam" id="PF03055">
    <property type="entry name" value="RPE65"/>
    <property type="match status" value="1"/>
</dbReference>
<name>A0A1U7GTU5_9CYAN</name>
<evidence type="ECO:0000256" key="2">
    <source>
        <dbReference type="ARBA" id="ARBA00022723"/>
    </source>
</evidence>
<feature type="binding site" evidence="4">
    <location>
        <position position="185"/>
    </location>
    <ligand>
        <name>Fe cation</name>
        <dbReference type="ChEBI" id="CHEBI:24875"/>
        <note>catalytic</note>
    </ligand>
</feature>
<evidence type="ECO:0000313" key="5">
    <source>
        <dbReference type="EMBL" id="OKH11393.1"/>
    </source>
</evidence>
<dbReference type="PANTHER" id="PTHR10543">
    <property type="entry name" value="BETA-CAROTENE DIOXYGENASE"/>
    <property type="match status" value="1"/>
</dbReference>
<protein>
    <submittedName>
        <fullName evidence="5">Uncharacterized protein</fullName>
    </submittedName>
</protein>
<dbReference type="GO" id="GO:0010436">
    <property type="term" value="F:carotenoid dioxygenase activity"/>
    <property type="evidence" value="ECO:0007669"/>
    <property type="project" value="TreeGrafter"/>
</dbReference>
<keyword evidence="2 4" id="KW-0479">Metal-binding</keyword>
<dbReference type="GO" id="GO:0046872">
    <property type="term" value="F:metal ion binding"/>
    <property type="evidence" value="ECO:0007669"/>
    <property type="project" value="UniProtKB-KW"/>
</dbReference>